<dbReference type="SMART" id="SM00862">
    <property type="entry name" value="Trans_reg_C"/>
    <property type="match status" value="1"/>
</dbReference>
<name>A0A941APJ9_9BACI</name>
<dbReference type="InterPro" id="IPR011006">
    <property type="entry name" value="CheY-like_superfamily"/>
</dbReference>
<dbReference type="InterPro" id="IPR001867">
    <property type="entry name" value="OmpR/PhoB-type_DNA-bd"/>
</dbReference>
<evidence type="ECO:0000256" key="8">
    <source>
        <dbReference type="PROSITE-ProRule" id="PRU01091"/>
    </source>
</evidence>
<evidence type="ECO:0000256" key="6">
    <source>
        <dbReference type="ARBA" id="ARBA00023163"/>
    </source>
</evidence>
<dbReference type="GO" id="GO:0000976">
    <property type="term" value="F:transcription cis-regulatory region binding"/>
    <property type="evidence" value="ECO:0007669"/>
    <property type="project" value="TreeGrafter"/>
</dbReference>
<dbReference type="SUPFAM" id="SSF52172">
    <property type="entry name" value="CheY-like"/>
    <property type="match status" value="1"/>
</dbReference>
<dbReference type="InterPro" id="IPR036388">
    <property type="entry name" value="WH-like_DNA-bd_sf"/>
</dbReference>
<evidence type="ECO:0000313" key="12">
    <source>
        <dbReference type="Proteomes" id="UP000678228"/>
    </source>
</evidence>
<comment type="caution">
    <text evidence="11">The sequence shown here is derived from an EMBL/GenBank/DDBJ whole genome shotgun (WGS) entry which is preliminary data.</text>
</comment>
<protein>
    <submittedName>
        <fullName evidence="11">Response regulator transcription factor</fullName>
    </submittedName>
</protein>
<evidence type="ECO:0000256" key="3">
    <source>
        <dbReference type="ARBA" id="ARBA00023012"/>
    </source>
</evidence>
<dbReference type="PANTHER" id="PTHR48111">
    <property type="entry name" value="REGULATOR OF RPOS"/>
    <property type="match status" value="1"/>
</dbReference>
<evidence type="ECO:0000256" key="4">
    <source>
        <dbReference type="ARBA" id="ARBA00023015"/>
    </source>
</evidence>
<keyword evidence="3" id="KW-0902">Two-component regulatory system</keyword>
<dbReference type="CDD" id="cd00383">
    <property type="entry name" value="trans_reg_C"/>
    <property type="match status" value="1"/>
</dbReference>
<evidence type="ECO:0000256" key="5">
    <source>
        <dbReference type="ARBA" id="ARBA00023125"/>
    </source>
</evidence>
<keyword evidence="4" id="KW-0805">Transcription regulation</keyword>
<dbReference type="AlphaFoldDB" id="A0A941APJ9"/>
<dbReference type="FunFam" id="1.10.10.10:FF:000018">
    <property type="entry name" value="DNA-binding response regulator ResD"/>
    <property type="match status" value="1"/>
</dbReference>
<dbReference type="GO" id="GO:0005829">
    <property type="term" value="C:cytosol"/>
    <property type="evidence" value="ECO:0007669"/>
    <property type="project" value="TreeGrafter"/>
</dbReference>
<dbReference type="InterPro" id="IPR001789">
    <property type="entry name" value="Sig_transdc_resp-reg_receiver"/>
</dbReference>
<dbReference type="GO" id="GO:0000156">
    <property type="term" value="F:phosphorelay response regulator activity"/>
    <property type="evidence" value="ECO:0007669"/>
    <property type="project" value="TreeGrafter"/>
</dbReference>
<organism evidence="11 12">
    <name type="scientific">Halalkalibacter suaedae</name>
    <dbReference type="NCBI Taxonomy" id="2822140"/>
    <lineage>
        <taxon>Bacteria</taxon>
        <taxon>Bacillati</taxon>
        <taxon>Bacillota</taxon>
        <taxon>Bacilli</taxon>
        <taxon>Bacillales</taxon>
        <taxon>Bacillaceae</taxon>
        <taxon>Halalkalibacter</taxon>
    </lineage>
</organism>
<reference evidence="11" key="1">
    <citation type="submission" date="2021-03" db="EMBL/GenBank/DDBJ databases">
        <title>Bacillus suaedae sp. nov., isolated from Suaeda aralocaspica.</title>
        <authorList>
            <person name="Lei R.F.R."/>
        </authorList>
    </citation>
    <scope>NUCLEOTIDE SEQUENCE</scope>
    <source>
        <strain evidence="11">YZJH907-2</strain>
    </source>
</reference>
<comment type="subcellular location">
    <subcellularLocation>
        <location evidence="1">Cytoplasm</location>
    </subcellularLocation>
</comment>
<dbReference type="EMBL" id="JAGKSQ010000004">
    <property type="protein sequence ID" value="MBP3951881.1"/>
    <property type="molecule type" value="Genomic_DNA"/>
</dbReference>
<dbReference type="GO" id="GO:0006355">
    <property type="term" value="P:regulation of DNA-templated transcription"/>
    <property type="evidence" value="ECO:0007669"/>
    <property type="project" value="InterPro"/>
</dbReference>
<dbReference type="GO" id="GO:0032993">
    <property type="term" value="C:protein-DNA complex"/>
    <property type="evidence" value="ECO:0007669"/>
    <property type="project" value="TreeGrafter"/>
</dbReference>
<keyword evidence="6" id="KW-0804">Transcription</keyword>
<dbReference type="RefSeq" id="WP_210597565.1">
    <property type="nucleotide sequence ID" value="NZ_JAGKSQ010000004.1"/>
</dbReference>
<dbReference type="Gene3D" id="1.10.10.10">
    <property type="entry name" value="Winged helix-like DNA-binding domain superfamily/Winged helix DNA-binding domain"/>
    <property type="match status" value="1"/>
</dbReference>
<dbReference type="CDD" id="cd17574">
    <property type="entry name" value="REC_OmpR"/>
    <property type="match status" value="1"/>
</dbReference>
<dbReference type="Pfam" id="PF00072">
    <property type="entry name" value="Response_reg"/>
    <property type="match status" value="1"/>
</dbReference>
<keyword evidence="5 8" id="KW-0238">DNA-binding</keyword>
<feature type="modified residue" description="4-aspartylphosphate" evidence="7">
    <location>
        <position position="52"/>
    </location>
</feature>
<gene>
    <name evidence="11" type="ORF">J7W16_12140</name>
</gene>
<dbReference type="InterPro" id="IPR039420">
    <property type="entry name" value="WalR-like"/>
</dbReference>
<evidence type="ECO:0000256" key="7">
    <source>
        <dbReference type="PROSITE-ProRule" id="PRU00169"/>
    </source>
</evidence>
<dbReference type="Pfam" id="PF00486">
    <property type="entry name" value="Trans_reg_C"/>
    <property type="match status" value="1"/>
</dbReference>
<feature type="DNA-binding region" description="OmpR/PhoB-type" evidence="8">
    <location>
        <begin position="129"/>
        <end position="229"/>
    </location>
</feature>
<evidence type="ECO:0000259" key="10">
    <source>
        <dbReference type="PROSITE" id="PS51755"/>
    </source>
</evidence>
<dbReference type="Proteomes" id="UP000678228">
    <property type="component" value="Unassembled WGS sequence"/>
</dbReference>
<accession>A0A941APJ9</accession>
<evidence type="ECO:0000313" key="11">
    <source>
        <dbReference type="EMBL" id="MBP3951881.1"/>
    </source>
</evidence>
<evidence type="ECO:0000259" key="9">
    <source>
        <dbReference type="PROSITE" id="PS50110"/>
    </source>
</evidence>
<dbReference type="Gene3D" id="6.10.250.690">
    <property type="match status" value="1"/>
</dbReference>
<dbReference type="PROSITE" id="PS51755">
    <property type="entry name" value="OMPR_PHOB"/>
    <property type="match status" value="1"/>
</dbReference>
<proteinExistence type="predicted"/>
<feature type="domain" description="Response regulatory" evidence="9">
    <location>
        <begin position="3"/>
        <end position="116"/>
    </location>
</feature>
<feature type="domain" description="OmpR/PhoB-type" evidence="10">
    <location>
        <begin position="129"/>
        <end position="229"/>
    </location>
</feature>
<evidence type="ECO:0000256" key="1">
    <source>
        <dbReference type="ARBA" id="ARBA00004496"/>
    </source>
</evidence>
<evidence type="ECO:0000256" key="2">
    <source>
        <dbReference type="ARBA" id="ARBA00022553"/>
    </source>
</evidence>
<dbReference type="PANTHER" id="PTHR48111:SF2">
    <property type="entry name" value="RESPONSE REGULATOR SAER"/>
    <property type="match status" value="1"/>
</dbReference>
<sequence length="233" mass="26759">MVSILLVEDDKEIARICRDHLSRNGMRVTWASTGLEGWEDFKQASYDLVLVDLMLPEMDGFQLCKNIRLSSDVPLLIISAKQEDEAKIKGLDLGADDYITKPFSLVELTARVNSHLRRYQRYQGIEVAEKRFSFNDGLVIDLEQRMVKVDDSEKSLTSKEFAMLQLLMTHPCRTFSKSELYAQVWGEVDVDGNNTINVHIKSLRKKLGEHLKEPKWIETVWGTGYRFIGETLS</sequence>
<dbReference type="SMART" id="SM00448">
    <property type="entry name" value="REC"/>
    <property type="match status" value="1"/>
</dbReference>
<keyword evidence="12" id="KW-1185">Reference proteome</keyword>
<dbReference type="Gene3D" id="3.40.50.2300">
    <property type="match status" value="1"/>
</dbReference>
<keyword evidence="2 7" id="KW-0597">Phosphoprotein</keyword>
<dbReference type="PROSITE" id="PS50110">
    <property type="entry name" value="RESPONSE_REGULATORY"/>
    <property type="match status" value="1"/>
</dbReference>